<gene>
    <name evidence="2" type="ORF">EHO51_05085</name>
</gene>
<dbReference type="AlphaFoldDB" id="A0A3G8M5J9"/>
<accession>A0A3G8M5J9</accession>
<organism evidence="2 3">
    <name type="scientific">Methylocystis rosea</name>
    <dbReference type="NCBI Taxonomy" id="173366"/>
    <lineage>
        <taxon>Bacteria</taxon>
        <taxon>Pseudomonadati</taxon>
        <taxon>Pseudomonadota</taxon>
        <taxon>Alphaproteobacteria</taxon>
        <taxon>Hyphomicrobiales</taxon>
        <taxon>Methylocystaceae</taxon>
        <taxon>Methylocystis</taxon>
    </lineage>
</organism>
<dbReference type="SUPFAM" id="SSF54593">
    <property type="entry name" value="Glyoxalase/Bleomycin resistance protein/Dihydroxybiphenyl dioxygenase"/>
    <property type="match status" value="1"/>
</dbReference>
<dbReference type="InterPro" id="IPR049789">
    <property type="entry name" value="ArsI/CadI-like"/>
</dbReference>
<dbReference type="InterPro" id="IPR004360">
    <property type="entry name" value="Glyas_Fos-R_dOase_dom"/>
</dbReference>
<dbReference type="NCBIfam" id="NF041414">
    <property type="entry name" value="ArsI_CadI_VOC"/>
    <property type="match status" value="1"/>
</dbReference>
<keyword evidence="2" id="KW-0223">Dioxygenase</keyword>
<dbReference type="Gene3D" id="3.10.180.10">
    <property type="entry name" value="2,3-Dihydroxybiphenyl 1,2-Dioxygenase, domain 1"/>
    <property type="match status" value="1"/>
</dbReference>
<dbReference type="PANTHER" id="PTHR41294:SF1">
    <property type="entry name" value="CADMIUM-INDUCED PROTEIN CADI"/>
    <property type="match status" value="1"/>
</dbReference>
<dbReference type="InterPro" id="IPR029068">
    <property type="entry name" value="Glyas_Bleomycin-R_OHBP_Dase"/>
</dbReference>
<dbReference type="KEGG" id="mros:EHO51_05085"/>
<sequence>MKRLHVHVSVDDLTASIRFYSALFEAQPTAIKPDYAKWMLDDPRVNFAISARGGQAGVDHLGIEVETPEELKEFYGRLQQAERPVLEEGATTCCYAKSEKAWTSDPQGLLWESFLTTGESTIYGDDAALTGFRTSPAKEESSACCGAKPAPVIEAACCSGAGDSQ</sequence>
<dbReference type="PANTHER" id="PTHR41294">
    <property type="entry name" value="CADMIUM-INDUCED PROTEIN CADI"/>
    <property type="match status" value="1"/>
</dbReference>
<feature type="domain" description="VOC" evidence="1">
    <location>
        <begin position="2"/>
        <end position="116"/>
    </location>
</feature>
<proteinExistence type="predicted"/>
<reference evidence="2 3" key="1">
    <citation type="submission" date="2018-11" db="EMBL/GenBank/DDBJ databases">
        <title>Genome squencing of methanotrophic bacteria isolated from alkaline groundwater in Korea.</title>
        <authorList>
            <person name="Nguyen L.N."/>
        </authorList>
    </citation>
    <scope>NUCLEOTIDE SEQUENCE [LARGE SCALE GENOMIC DNA]</scope>
    <source>
        <strain evidence="2 3">GW6</strain>
    </source>
</reference>
<name>A0A3G8M5J9_9HYPH</name>
<dbReference type="Proteomes" id="UP000273982">
    <property type="component" value="Chromosome"/>
</dbReference>
<dbReference type="GO" id="GO:0051213">
    <property type="term" value="F:dioxygenase activity"/>
    <property type="evidence" value="ECO:0007669"/>
    <property type="project" value="UniProtKB-KW"/>
</dbReference>
<dbReference type="GO" id="GO:0046686">
    <property type="term" value="P:response to cadmium ion"/>
    <property type="evidence" value="ECO:0007669"/>
    <property type="project" value="TreeGrafter"/>
</dbReference>
<dbReference type="InterPro" id="IPR052393">
    <property type="entry name" value="Cadmium-induced_rsp"/>
</dbReference>
<keyword evidence="2" id="KW-0560">Oxidoreductase</keyword>
<dbReference type="Pfam" id="PF00903">
    <property type="entry name" value="Glyoxalase"/>
    <property type="match status" value="1"/>
</dbReference>
<dbReference type="InterPro" id="IPR037523">
    <property type="entry name" value="VOC_core"/>
</dbReference>
<dbReference type="RefSeq" id="WP_124737984.1">
    <property type="nucleotide sequence ID" value="NZ_CP034086.1"/>
</dbReference>
<dbReference type="PROSITE" id="PS51819">
    <property type="entry name" value="VOC"/>
    <property type="match status" value="1"/>
</dbReference>
<evidence type="ECO:0000313" key="2">
    <source>
        <dbReference type="EMBL" id="AZG76158.1"/>
    </source>
</evidence>
<evidence type="ECO:0000313" key="3">
    <source>
        <dbReference type="Proteomes" id="UP000273982"/>
    </source>
</evidence>
<protein>
    <submittedName>
        <fullName evidence="2">Glyoxalase/bleomycin resistance/dioxygenase family protein</fullName>
    </submittedName>
</protein>
<evidence type="ECO:0000259" key="1">
    <source>
        <dbReference type="PROSITE" id="PS51819"/>
    </source>
</evidence>
<dbReference type="EMBL" id="CP034086">
    <property type="protein sequence ID" value="AZG76158.1"/>
    <property type="molecule type" value="Genomic_DNA"/>
</dbReference>